<evidence type="ECO:0000313" key="1">
    <source>
        <dbReference type="EMBL" id="CAA0088841.1"/>
    </source>
</evidence>
<dbReference type="OrthoDB" id="9778934at2"/>
<accession>A0A5S9NWV3</accession>
<evidence type="ECO:0000313" key="2">
    <source>
        <dbReference type="EMBL" id="CAA0095255.1"/>
    </source>
</evidence>
<evidence type="ECO:0000313" key="4">
    <source>
        <dbReference type="Proteomes" id="UP000439591"/>
    </source>
</evidence>
<dbReference type="InterPro" id="IPR007939">
    <property type="entry name" value="Cu-R_B_prcur"/>
</dbReference>
<dbReference type="Pfam" id="PF05275">
    <property type="entry name" value="CopB"/>
    <property type="match status" value="1"/>
</dbReference>
<organism evidence="2 4">
    <name type="scientific">Zhongshania aliphaticivorans</name>
    <dbReference type="NCBI Taxonomy" id="1470434"/>
    <lineage>
        <taxon>Bacteria</taxon>
        <taxon>Pseudomonadati</taxon>
        <taxon>Pseudomonadota</taxon>
        <taxon>Gammaproteobacteria</taxon>
        <taxon>Cellvibrionales</taxon>
        <taxon>Spongiibacteraceae</taxon>
        <taxon>Zhongshania</taxon>
    </lineage>
</organism>
<proteinExistence type="predicted"/>
<dbReference type="EMBL" id="CACSIM010000002">
    <property type="protein sequence ID" value="CAA0095255.1"/>
    <property type="molecule type" value="Genomic_DNA"/>
</dbReference>
<dbReference type="SUPFAM" id="SSF56935">
    <property type="entry name" value="Porins"/>
    <property type="match status" value="1"/>
</dbReference>
<dbReference type="RefSeq" id="WP_159268290.1">
    <property type="nucleotide sequence ID" value="NZ_CACSIK010000001.1"/>
</dbReference>
<evidence type="ECO:0000313" key="3">
    <source>
        <dbReference type="Proteomes" id="UP000435877"/>
    </source>
</evidence>
<name>A0A5S9NWV3_9GAMM</name>
<sequence length="236" mass="27095">MKTKLTQYIGFIGLISASHTVFSHPDADPLVSLLTLDQLERQNEDENNSTNWKASAWVGKDLHKLWFKTEGELHRGNIENSEFQLTLSRAVSPFWDIHAGWRSDDKPTKNRHWFAVGLQGLAPYFFDTSLTFYIGKDGETAFRVDTEYDLLITQKLILSPSLELNLYGRNDSESRTGSGLSNLEAGLRLRYEIRREFAPYIGVNYDKKIGKTAEYRQNDGLKNEALSWVFGITCWY</sequence>
<gene>
    <name evidence="2" type="primary">copB_1</name>
    <name evidence="1" type="ORF">IHBHHGIJ_01639</name>
    <name evidence="2" type="ORF">KFEGEMFD_01241</name>
</gene>
<protein>
    <submittedName>
        <fullName evidence="2">Copper resistance protein B</fullName>
    </submittedName>
</protein>
<reference evidence="3 4" key="1">
    <citation type="submission" date="2019-11" db="EMBL/GenBank/DDBJ databases">
        <authorList>
            <person name="Holert J."/>
        </authorList>
    </citation>
    <scope>NUCLEOTIDE SEQUENCE [LARGE SCALE GENOMIC DNA]</scope>
    <source>
        <strain evidence="2">BC3_2A</strain>
        <strain evidence="1">SB11_1A</strain>
    </source>
</reference>
<dbReference type="EMBL" id="CACSIK010000001">
    <property type="protein sequence ID" value="CAA0088841.1"/>
    <property type="molecule type" value="Genomic_DNA"/>
</dbReference>
<dbReference type="Proteomes" id="UP000439591">
    <property type="component" value="Unassembled WGS sequence"/>
</dbReference>
<dbReference type="Proteomes" id="UP000435877">
    <property type="component" value="Unassembled WGS sequence"/>
</dbReference>
<dbReference type="GO" id="GO:0009279">
    <property type="term" value="C:cell outer membrane"/>
    <property type="evidence" value="ECO:0007669"/>
    <property type="project" value="InterPro"/>
</dbReference>
<dbReference type="AlphaFoldDB" id="A0A5S9NWV3"/>
<keyword evidence="3" id="KW-1185">Reference proteome</keyword>
<dbReference type="GO" id="GO:0005507">
    <property type="term" value="F:copper ion binding"/>
    <property type="evidence" value="ECO:0007669"/>
    <property type="project" value="InterPro"/>
</dbReference>
<dbReference type="GO" id="GO:0006878">
    <property type="term" value="P:intracellular copper ion homeostasis"/>
    <property type="evidence" value="ECO:0007669"/>
    <property type="project" value="InterPro"/>
</dbReference>